<evidence type="ECO:0000256" key="1">
    <source>
        <dbReference type="SAM" id="MobiDB-lite"/>
    </source>
</evidence>
<gene>
    <name evidence="2" type="ORF">D9758_002114</name>
</gene>
<feature type="region of interest" description="Disordered" evidence="1">
    <location>
        <begin position="1"/>
        <end position="63"/>
    </location>
</feature>
<name>A0A8H5GTI3_9AGAR</name>
<accession>A0A8H5GTI3</accession>
<dbReference type="OrthoDB" id="1734943at2759"/>
<evidence type="ECO:0000313" key="3">
    <source>
        <dbReference type="Proteomes" id="UP000559256"/>
    </source>
</evidence>
<reference evidence="2 3" key="1">
    <citation type="journal article" date="2020" name="ISME J.">
        <title>Uncovering the hidden diversity of litter-decomposition mechanisms in mushroom-forming fungi.</title>
        <authorList>
            <person name="Floudas D."/>
            <person name="Bentzer J."/>
            <person name="Ahren D."/>
            <person name="Johansson T."/>
            <person name="Persson P."/>
            <person name="Tunlid A."/>
        </authorList>
    </citation>
    <scope>NUCLEOTIDE SEQUENCE [LARGE SCALE GENOMIC DNA]</scope>
    <source>
        <strain evidence="2 3">CBS 291.85</strain>
    </source>
</reference>
<feature type="region of interest" description="Disordered" evidence="1">
    <location>
        <begin position="313"/>
        <end position="372"/>
    </location>
</feature>
<proteinExistence type="predicted"/>
<feature type="compositionally biased region" description="Low complexity" evidence="1">
    <location>
        <begin position="363"/>
        <end position="372"/>
    </location>
</feature>
<dbReference type="Proteomes" id="UP000559256">
    <property type="component" value="Unassembled WGS sequence"/>
</dbReference>
<organism evidence="2 3">
    <name type="scientific">Tetrapyrgos nigripes</name>
    <dbReference type="NCBI Taxonomy" id="182062"/>
    <lineage>
        <taxon>Eukaryota</taxon>
        <taxon>Fungi</taxon>
        <taxon>Dikarya</taxon>
        <taxon>Basidiomycota</taxon>
        <taxon>Agaricomycotina</taxon>
        <taxon>Agaricomycetes</taxon>
        <taxon>Agaricomycetidae</taxon>
        <taxon>Agaricales</taxon>
        <taxon>Marasmiineae</taxon>
        <taxon>Marasmiaceae</taxon>
        <taxon>Tetrapyrgos</taxon>
    </lineage>
</organism>
<keyword evidence="3" id="KW-1185">Reference proteome</keyword>
<protein>
    <submittedName>
        <fullName evidence="2">Uncharacterized protein</fullName>
    </submittedName>
</protein>
<dbReference type="AlphaFoldDB" id="A0A8H5GTI3"/>
<comment type="caution">
    <text evidence="2">The sequence shown here is derived from an EMBL/GenBank/DDBJ whole genome shotgun (WGS) entry which is preliminary data.</text>
</comment>
<evidence type="ECO:0000313" key="2">
    <source>
        <dbReference type="EMBL" id="KAF5370709.1"/>
    </source>
</evidence>
<sequence length="527" mass="55937">MHALKNPTFFRASSRPSSPAPPSRPDSSIGTDRSRPLNRLSLNTFRRPSPAPSPQPSPVPSTLVQDGSYLEMLSLKLSEAVSKAIALPSAPASLNEQVNGRRPIPSGRGQALGALIKSELTAANGNAHLQRAILRTLHRPLSVLLSNLGTLLLPILSDPKFHTAPTLQAPNPNATQLHALGISGFAGELLETFDELGLGYDSDIRGDGLKSVRDGLVSVVKRVVNPLVLSIRNAVTSLIDALETSSTTPNKNNVASKSPLHPSIITLQGVMPMYAQNLRRYFGHSACQSALASFVIHIIWRGVIALSHRQAGLCTPPDSPSQSASNGTVKKRRGSPSSTTPPTTPPANRFAIKLPSSRPPSPTSNMSSASVSPSAADARALYDLLQLLPLPNPDKEATMLAREAIDEAMNALHALAGLFEVAPSLIKPNGELGGIDRQASDLVAVTEKIPTLIALPVLLQAHSGVDVQVSSILGLSEDEYRNGCLSGFGRADQCASAVGQRVCEYLQRAGHRGSVLLVWLQMECEED</sequence>
<feature type="compositionally biased region" description="Pro residues" evidence="1">
    <location>
        <begin position="49"/>
        <end position="59"/>
    </location>
</feature>
<dbReference type="EMBL" id="JAACJM010000010">
    <property type="protein sequence ID" value="KAF5370709.1"/>
    <property type="molecule type" value="Genomic_DNA"/>
</dbReference>